<feature type="compositionally biased region" description="Gly residues" evidence="8">
    <location>
        <begin position="1706"/>
        <end position="1716"/>
    </location>
</feature>
<reference evidence="14" key="1">
    <citation type="journal article" date="2008" name="Insect Biochem. Mol. Biol.">
        <title>The genome of a lepidopteran model insect, the silkworm Bombyx mori.</title>
        <authorList>
            <consortium name="International Silkworm Genome Consortium"/>
        </authorList>
    </citation>
    <scope>NUCLEOTIDE SEQUENCE [LARGE SCALE GENOMIC DNA]</scope>
    <source>
        <strain evidence="14">p50T</strain>
    </source>
</reference>
<evidence type="ECO:0000256" key="8">
    <source>
        <dbReference type="SAM" id="MobiDB-lite"/>
    </source>
</evidence>
<feature type="region of interest" description="Disordered" evidence="8">
    <location>
        <begin position="1329"/>
        <end position="1355"/>
    </location>
</feature>
<dbReference type="SUPFAM" id="SSF49562">
    <property type="entry name" value="C2 domain (Calcium/lipid-binding domain, CaLB)"/>
    <property type="match status" value="2"/>
</dbReference>
<feature type="compositionally biased region" description="Basic and acidic residues" evidence="8">
    <location>
        <begin position="1498"/>
        <end position="1510"/>
    </location>
</feature>
<evidence type="ECO:0000259" key="12">
    <source>
        <dbReference type="PROSITE" id="PS50916"/>
    </source>
</evidence>
<evidence type="ECO:0000256" key="1">
    <source>
        <dbReference type="ARBA" id="ARBA00022723"/>
    </source>
</evidence>
<dbReference type="InterPro" id="IPR039032">
    <property type="entry name" value="Rim-like"/>
</dbReference>
<dbReference type="Pfam" id="PF22601">
    <property type="entry name" value="RIM2a_ZnF"/>
    <property type="match status" value="1"/>
</dbReference>
<dbReference type="InterPro" id="IPR017455">
    <property type="entry name" value="Znf_FYVE-rel"/>
</dbReference>
<feature type="region of interest" description="Disordered" evidence="8">
    <location>
        <begin position="1496"/>
        <end position="1717"/>
    </location>
</feature>
<dbReference type="PROSITE" id="PS50004">
    <property type="entry name" value="C2"/>
    <property type="match status" value="2"/>
</dbReference>
<feature type="compositionally biased region" description="Basic and acidic residues" evidence="8">
    <location>
        <begin position="1558"/>
        <end position="1568"/>
    </location>
</feature>
<dbReference type="CDD" id="cd04031">
    <property type="entry name" value="C2A_RIM1alpha"/>
    <property type="match status" value="1"/>
</dbReference>
<dbReference type="PROSITE" id="PS50106">
    <property type="entry name" value="PDZ"/>
    <property type="match status" value="1"/>
</dbReference>
<dbReference type="GO" id="GO:0042734">
    <property type="term" value="C:presynaptic membrane"/>
    <property type="evidence" value="ECO:0007669"/>
    <property type="project" value="TreeGrafter"/>
</dbReference>
<dbReference type="EnsemblMetazoa" id="XM_038015631.1">
    <property type="protein sequence ID" value="XP_037871559.1"/>
    <property type="gene ID" value="LOC101745430"/>
</dbReference>
<dbReference type="InterPro" id="IPR010911">
    <property type="entry name" value="Rab_BD"/>
</dbReference>
<feature type="compositionally biased region" description="Polar residues" evidence="8">
    <location>
        <begin position="1329"/>
        <end position="1345"/>
    </location>
</feature>
<dbReference type="FunFam" id="3.30.40.10:FF:000453">
    <property type="entry name" value="Uncharacterized protein, isoform D"/>
    <property type="match status" value="1"/>
</dbReference>
<evidence type="ECO:0008006" key="15">
    <source>
        <dbReference type="Google" id="ProtNLM"/>
    </source>
</evidence>
<feature type="domain" description="PDZ" evidence="10">
    <location>
        <begin position="471"/>
        <end position="558"/>
    </location>
</feature>
<dbReference type="InterPro" id="IPR011011">
    <property type="entry name" value="Znf_FYVE_PHD"/>
</dbReference>
<dbReference type="GO" id="GO:0050806">
    <property type="term" value="P:positive regulation of synaptic transmission"/>
    <property type="evidence" value="ECO:0007669"/>
    <property type="project" value="TreeGrafter"/>
</dbReference>
<evidence type="ECO:0000313" key="13">
    <source>
        <dbReference type="EnsemblMetazoa" id="XP_037871559.1"/>
    </source>
</evidence>
<feature type="compositionally biased region" description="Basic residues" evidence="8">
    <location>
        <begin position="1652"/>
        <end position="1664"/>
    </location>
</feature>
<dbReference type="Pfam" id="PF00168">
    <property type="entry name" value="C2"/>
    <property type="match status" value="2"/>
</dbReference>
<dbReference type="SMART" id="SM00228">
    <property type="entry name" value="PDZ"/>
    <property type="match status" value="1"/>
</dbReference>
<dbReference type="GO" id="GO:0048167">
    <property type="term" value="P:regulation of synaptic plasticity"/>
    <property type="evidence" value="ECO:0007669"/>
    <property type="project" value="TreeGrafter"/>
</dbReference>
<dbReference type="Gene3D" id="2.60.40.150">
    <property type="entry name" value="C2 domain"/>
    <property type="match status" value="2"/>
</dbReference>
<accession>A0A8R2R1X2</accession>
<keyword evidence="3 7" id="KW-0863">Zinc-finger</keyword>
<feature type="region of interest" description="Disordered" evidence="8">
    <location>
        <begin position="148"/>
        <end position="183"/>
    </location>
</feature>
<dbReference type="InterPro" id="IPR001478">
    <property type="entry name" value="PDZ"/>
</dbReference>
<feature type="compositionally biased region" description="Basic and acidic residues" evidence="8">
    <location>
        <begin position="152"/>
        <end position="172"/>
    </location>
</feature>
<evidence type="ECO:0000259" key="9">
    <source>
        <dbReference type="PROSITE" id="PS50004"/>
    </source>
</evidence>
<evidence type="ECO:0000259" key="10">
    <source>
        <dbReference type="PROSITE" id="PS50106"/>
    </source>
</evidence>
<feature type="region of interest" description="Disordered" evidence="8">
    <location>
        <begin position="754"/>
        <end position="926"/>
    </location>
</feature>
<dbReference type="Gene3D" id="3.30.40.10">
    <property type="entry name" value="Zinc/RING finger domain, C3HC4 (zinc finger)"/>
    <property type="match status" value="1"/>
</dbReference>
<dbReference type="SUPFAM" id="SSF50156">
    <property type="entry name" value="PDZ domain-like"/>
    <property type="match status" value="1"/>
</dbReference>
<dbReference type="InterPro" id="IPR035892">
    <property type="entry name" value="C2_domain_sf"/>
</dbReference>
<feature type="compositionally biased region" description="Polar residues" evidence="8">
    <location>
        <begin position="1641"/>
        <end position="1650"/>
    </location>
</feature>
<evidence type="ECO:0000256" key="6">
    <source>
        <dbReference type="ARBA" id="ARBA00034103"/>
    </source>
</evidence>
<reference evidence="13" key="2">
    <citation type="submission" date="2022-06" db="UniProtKB">
        <authorList>
            <consortium name="EnsemblMetazoa"/>
        </authorList>
    </citation>
    <scope>IDENTIFICATION</scope>
    <source>
        <strain evidence="13">p50T (Dazao)</strain>
    </source>
</reference>
<dbReference type="GO" id="GO:0031267">
    <property type="term" value="F:small GTPase binding"/>
    <property type="evidence" value="ECO:0007669"/>
    <property type="project" value="InterPro"/>
</dbReference>
<feature type="compositionally biased region" description="Polar residues" evidence="8">
    <location>
        <begin position="173"/>
        <end position="183"/>
    </location>
</feature>
<sequence>MADMPDLSHLTPEERAIIEGVIMRQRQEEQREHEIMRRKQDEVAVLEQTIRTRNELQRAAGVELAATCHICLKTKFADGVGHSCHYCRVRCCARCGGKVTLRSNKVIWVCILCRKKQELLSKTGQWIHKSTGPDSMLWRMESELRGLLPQDDASHDKRQKLERAHSAAEKENQPLQRSGSALRRQYSQQEQRCYGELEGLARTHPHLVHSRQKAAYGVVDTMISAPLPAQLLPHGPAGNSMPLPPRSSSSDDEVPECISDENDEYRDRGKLEACASHRHPHLRSANVAAINYYNLTNHSSAGYENESRGQFEHRTVPAGGRSFDSVTDCRWRARDESEGAYLRPYIPDEGPRPERAVYKSAYLWEDSSDNRRFTERRKKTVRFDGHEGAATFPRGGRDASGAPSDWASLRWESERQTSQDSATKDSGIDTSSTFTSSEDSNRGDCPKFPPSWQASTDGSRVIGHMVLRKSVVEGSSHSSAAILGLKVVGGKLLPDGIRGAIIEKVKKGSIADLEGQLRIGDEVLQWNGVPLQGRSAEEVAAVVADSKHDTHVELVVSRSLPVTRPGAQPWRSHKEVYTETMMVGGCEKPSVLVTSPGSPDVHSRRRSNRHSHHNANVAGRIQLKIYFDISALQLLVTVVSASGLTPRADGSPRCPYAKIFLLPDKSEKSKRRTKTLANTLEPRWNQTFVYCGIRITDIKKRTLEVTVWDLNRYGPNDFLGEVLLDLDNIMMNHEPNWYTLKPHEDSSSFYRYREEEADGDHLSPPSTSTSRLSDSDTPSECDLRRHHSLSSLASSSSPPPPHDRMDMEGIRSSRRDMSPASRVRTTGMYRDRSCGYSVARSQSAAGVARPQRARSKSPRRSLSPPADRDVWRYAVNDDRGGDGSRLPTHAYAPRFQSRSATATPTTSPKKRQLPQIPHQSQSTQRAVRAQVSADLEERKWIAPHHIGATLTYRSTPQGWERHYAGLSDSELAARSGGSWAPRRRLSPDATAADSDLESVASVTSSAFSTQSERPRPTRMLSRKRNIPLHSTSSSCDSAIPLPETFHFRFSGAPCRQLPILYVPAAAERVVRMRSCSKCASSISGMSSTQRATQTRTPRRIRGMPARSRSAGSCTRDCNRRYSYERSYSFPEYPVCTNAYKLTENNKECIIELPLSRFSKFTANGYILPKKVFYRPSDNEIRSSTHFNKRKIHLPQKVKIKDDQKPSSSDEDVYNLRRYKEVRRKLPDLGCFRTPRSLPALPAAITLNNNQNLNTTFNINSLNYNKKCNTLYTVQVETNDKINCEDSSKELLDANKTNQHSLSKYSQKNDRKNVLSLDLNAINNERELNINSDNYSSNTNNLNQYSDKNKENHKINQRRYSDSIIIKGSPKHNTSENLIDVFKMVNISANKSKDVDEADVDKSVKRKTKTNSVSINEVPTFQEYDSLNSFPPQPSIDLFLRKPLPSIIKNARPRSHSLVPSDRLDREISIIANCLSIALSPSNRNTCCRRALTPVASHLPHDDTDHTDHDSTAPSTSVVQIDHAPQQSTLQQKYNYREINKTNNSTAKTGKPTRRKTKHSNDYGGRDNGRNNNQPQPLERRESRRGQFTRSLSNADVPPDEKTDGSLSDTALGGTGELEPSTDDVLLKAEPRDYFGPGMGKKSNSTSQLSATGRKRRLGFGKRGKNSFTVQRSEEVVPGEMRGGTGVSRASSASSENDEDRWSPGMRGSGSSEGGGLSDFIDGLGPGQLVGRQLLGATTLGDVQLSMCYQKGFLEVEVIRARGLQARQGSRTLPAPYVKVYLVSGKRCIAKAKTTTARRTLDPLYQQTLTFRENFKGCVLQVTVWGDYGRIEGKKVFMGVAQIMLDDINLSNIVIGWYKLFGTTSLVVTKAELCSSAGA</sequence>
<dbReference type="InterPro" id="IPR054386">
    <property type="entry name" value="RIM_Znf"/>
</dbReference>
<dbReference type="GO" id="GO:0008270">
    <property type="term" value="F:zinc ion binding"/>
    <property type="evidence" value="ECO:0007669"/>
    <property type="project" value="UniProtKB-KW"/>
</dbReference>
<dbReference type="InterPro" id="IPR041489">
    <property type="entry name" value="PDZ_6"/>
</dbReference>
<organism evidence="13 14">
    <name type="scientific">Bombyx mori</name>
    <name type="common">Silk moth</name>
    <dbReference type="NCBI Taxonomy" id="7091"/>
    <lineage>
        <taxon>Eukaryota</taxon>
        <taxon>Metazoa</taxon>
        <taxon>Ecdysozoa</taxon>
        <taxon>Arthropoda</taxon>
        <taxon>Hexapoda</taxon>
        <taxon>Insecta</taxon>
        <taxon>Pterygota</taxon>
        <taxon>Neoptera</taxon>
        <taxon>Endopterygota</taxon>
        <taxon>Lepidoptera</taxon>
        <taxon>Glossata</taxon>
        <taxon>Ditrysia</taxon>
        <taxon>Bombycoidea</taxon>
        <taxon>Bombycidae</taxon>
        <taxon>Bombycinae</taxon>
        <taxon>Bombyx</taxon>
    </lineage>
</organism>
<evidence type="ECO:0000256" key="7">
    <source>
        <dbReference type="PROSITE-ProRule" id="PRU00091"/>
    </source>
</evidence>
<name>A0A8R2R1X2_BOMMO</name>
<dbReference type="GO" id="GO:0044325">
    <property type="term" value="F:transmembrane transporter binding"/>
    <property type="evidence" value="ECO:0007669"/>
    <property type="project" value="TreeGrafter"/>
</dbReference>
<evidence type="ECO:0000256" key="5">
    <source>
        <dbReference type="ARBA" id="ARBA00023018"/>
    </source>
</evidence>
<dbReference type="GO" id="GO:0048791">
    <property type="term" value="P:calcium ion-regulated exocytosis of neurotransmitter"/>
    <property type="evidence" value="ECO:0007669"/>
    <property type="project" value="TreeGrafter"/>
</dbReference>
<feature type="compositionally biased region" description="Basic residues" evidence="8">
    <location>
        <begin position="603"/>
        <end position="612"/>
    </location>
</feature>
<protein>
    <recommendedName>
        <fullName evidence="15">Regulating synaptic membrane exocytosis protein 2</fullName>
    </recommendedName>
</protein>
<evidence type="ECO:0000256" key="3">
    <source>
        <dbReference type="ARBA" id="ARBA00022771"/>
    </source>
</evidence>
<feature type="region of interest" description="Disordered" evidence="8">
    <location>
        <begin position="973"/>
        <end position="1033"/>
    </location>
</feature>
<feature type="domain" description="C2" evidence="9">
    <location>
        <begin position="617"/>
        <end position="738"/>
    </location>
</feature>
<dbReference type="PANTHER" id="PTHR12157:SF21">
    <property type="entry name" value="RAB3 INTERACTING MOLECULE, ISOFORM F"/>
    <property type="match status" value="1"/>
</dbReference>
<feature type="region of interest" description="Disordered" evidence="8">
    <location>
        <begin position="1086"/>
        <end position="1111"/>
    </location>
</feature>
<feature type="domain" description="RabBD" evidence="12">
    <location>
        <begin position="4"/>
        <end position="130"/>
    </location>
</feature>
<keyword evidence="5" id="KW-0770">Synapse</keyword>
<dbReference type="PROSITE" id="PS50178">
    <property type="entry name" value="ZF_FYVE"/>
    <property type="match status" value="1"/>
</dbReference>
<evidence type="ECO:0000313" key="14">
    <source>
        <dbReference type="Proteomes" id="UP000005204"/>
    </source>
</evidence>
<feature type="compositionally biased region" description="Basic and acidic residues" evidence="8">
    <location>
        <begin position="866"/>
        <end position="882"/>
    </location>
</feature>
<evidence type="ECO:0000256" key="2">
    <source>
        <dbReference type="ARBA" id="ARBA00022737"/>
    </source>
</evidence>
<proteinExistence type="predicted"/>
<dbReference type="SMART" id="SM00239">
    <property type="entry name" value="C2"/>
    <property type="match status" value="2"/>
</dbReference>
<dbReference type="CDD" id="cd06714">
    <property type="entry name" value="PDZ_RIM-like"/>
    <property type="match status" value="1"/>
</dbReference>
<keyword evidence="4" id="KW-0862">Zinc</keyword>
<feature type="compositionally biased region" description="Basic and acidic residues" evidence="8">
    <location>
        <begin position="411"/>
        <end position="427"/>
    </location>
</feature>
<feature type="region of interest" description="Disordered" evidence="8">
    <location>
        <begin position="592"/>
        <end position="612"/>
    </location>
</feature>
<dbReference type="GO" id="GO:0042391">
    <property type="term" value="P:regulation of membrane potential"/>
    <property type="evidence" value="ECO:0007669"/>
    <property type="project" value="TreeGrafter"/>
</dbReference>
<keyword evidence="2" id="KW-0677">Repeat</keyword>
<feature type="domain" description="C2" evidence="9">
    <location>
        <begin position="1738"/>
        <end position="1857"/>
    </location>
</feature>
<dbReference type="CDD" id="cd04028">
    <property type="entry name" value="C2B_RIM1alpha"/>
    <property type="match status" value="1"/>
</dbReference>
<dbReference type="GO" id="GO:0048788">
    <property type="term" value="C:cytoskeleton of presynaptic active zone"/>
    <property type="evidence" value="ECO:0007669"/>
    <property type="project" value="TreeGrafter"/>
</dbReference>
<dbReference type="Pfam" id="PF17820">
    <property type="entry name" value="PDZ_6"/>
    <property type="match status" value="1"/>
</dbReference>
<feature type="compositionally biased region" description="Low complexity" evidence="8">
    <location>
        <begin position="998"/>
        <end position="1011"/>
    </location>
</feature>
<keyword evidence="14" id="KW-1185">Reference proteome</keyword>
<keyword evidence="1" id="KW-0479">Metal-binding</keyword>
<evidence type="ECO:0000256" key="4">
    <source>
        <dbReference type="ARBA" id="ARBA00022833"/>
    </source>
</evidence>
<feature type="compositionally biased region" description="Low complexity" evidence="8">
    <location>
        <begin position="762"/>
        <end position="778"/>
    </location>
</feature>
<feature type="domain" description="FYVE-type" evidence="11">
    <location>
        <begin position="68"/>
        <end position="118"/>
    </location>
</feature>
<feature type="compositionally biased region" description="Polar residues" evidence="8">
    <location>
        <begin position="1524"/>
        <end position="1533"/>
    </location>
</feature>
<dbReference type="InterPro" id="IPR013083">
    <property type="entry name" value="Znf_RING/FYVE/PHD"/>
</dbReference>
<dbReference type="InterPro" id="IPR036034">
    <property type="entry name" value="PDZ_sf"/>
</dbReference>
<dbReference type="Proteomes" id="UP000005204">
    <property type="component" value="Unassembled WGS sequence"/>
</dbReference>
<feature type="compositionally biased region" description="Low complexity" evidence="8">
    <location>
        <begin position="898"/>
        <end position="907"/>
    </location>
</feature>
<feature type="compositionally biased region" description="Basic and acidic residues" evidence="8">
    <location>
        <begin position="801"/>
        <end position="817"/>
    </location>
</feature>
<dbReference type="PANTHER" id="PTHR12157">
    <property type="entry name" value="REGULATING SYNAPTIC MEMBRANE EXOCYTOSIS PROTEIN"/>
    <property type="match status" value="1"/>
</dbReference>
<feature type="region of interest" description="Disordered" evidence="8">
    <location>
        <begin position="233"/>
        <end position="255"/>
    </location>
</feature>
<dbReference type="GO" id="GO:0006886">
    <property type="term" value="P:intracellular protein transport"/>
    <property type="evidence" value="ECO:0007669"/>
    <property type="project" value="InterPro"/>
</dbReference>
<dbReference type="FunFam" id="2.60.40.150:FF:000188">
    <property type="entry name" value="Uncharacterized protein, isoform D"/>
    <property type="match status" value="1"/>
</dbReference>
<comment type="subcellular location">
    <subcellularLocation>
        <location evidence="6">Synapse</location>
    </subcellularLocation>
</comment>
<dbReference type="SUPFAM" id="SSF57903">
    <property type="entry name" value="FYVE/PHD zinc finger"/>
    <property type="match status" value="1"/>
</dbReference>
<dbReference type="PROSITE" id="PS50916">
    <property type="entry name" value="RABBD"/>
    <property type="match status" value="1"/>
</dbReference>
<evidence type="ECO:0000259" key="11">
    <source>
        <dbReference type="PROSITE" id="PS50178"/>
    </source>
</evidence>
<feature type="region of interest" description="Disordered" evidence="8">
    <location>
        <begin position="375"/>
        <end position="456"/>
    </location>
</feature>
<dbReference type="Gene3D" id="2.30.42.10">
    <property type="match status" value="1"/>
</dbReference>
<dbReference type="InterPro" id="IPR000008">
    <property type="entry name" value="C2_dom"/>
</dbReference>